<dbReference type="PIRSF" id="PIRSF029208">
    <property type="entry name" value="Phage_tail_GPU"/>
    <property type="match status" value="1"/>
</dbReference>
<proteinExistence type="predicted"/>
<organism evidence="1 2">
    <name type="scientific">Siccibacter colletis</name>
    <dbReference type="NCBI Taxonomy" id="1505757"/>
    <lineage>
        <taxon>Bacteria</taxon>
        <taxon>Pseudomonadati</taxon>
        <taxon>Pseudomonadota</taxon>
        <taxon>Gammaproteobacteria</taxon>
        <taxon>Enterobacterales</taxon>
        <taxon>Enterobacteriaceae</taxon>
        <taxon>Siccibacter</taxon>
    </lineage>
</organism>
<keyword evidence="2" id="KW-1185">Reference proteome</keyword>
<sequence>MMFALGMFVFMPRTLPLQSAQRTVGYRWPSGSRVGNRAGYQYLGPDAETIVLSGALYPELTGSTLSLSALRLMAEQGRAWPLIDGSGFIYGLYVIDKVTENGSELMSNGSARKTDFTVSLIRVDPPFSAQLGDLQQQAEEMIGKAKGMVTTVTGGVL</sequence>
<gene>
    <name evidence="1" type="ORF">KFZ77_02810</name>
</gene>
<dbReference type="EMBL" id="CP074352">
    <property type="protein sequence ID" value="UYU32469.1"/>
    <property type="molecule type" value="Genomic_DNA"/>
</dbReference>
<dbReference type="InterPro" id="IPR016912">
    <property type="entry name" value="Phage_P2_GpU"/>
</dbReference>
<dbReference type="RefSeq" id="WP_031518898.1">
    <property type="nucleotide sequence ID" value="NZ_CP074352.1"/>
</dbReference>
<accession>A0ABY6JI81</accession>
<evidence type="ECO:0000313" key="1">
    <source>
        <dbReference type="EMBL" id="UYU32469.1"/>
    </source>
</evidence>
<name>A0ABY6JI81_9ENTR</name>
<dbReference type="InterPro" id="IPR009734">
    <property type="entry name" value="Myoviridae_GpU"/>
</dbReference>
<evidence type="ECO:0000313" key="2">
    <source>
        <dbReference type="Proteomes" id="UP001156318"/>
    </source>
</evidence>
<protein>
    <submittedName>
        <fullName evidence="1">Phage tail protein</fullName>
    </submittedName>
</protein>
<dbReference type="Pfam" id="PF06995">
    <property type="entry name" value="Phage_P2_GpU"/>
    <property type="match status" value="1"/>
</dbReference>
<reference evidence="1 2" key="1">
    <citation type="submission" date="2021-05" db="EMBL/GenBank/DDBJ databases">
        <title>Isolation, identification, and the growth promoting effects of Pantoea dispersa strain YSD J2 from the aboveground leaves of Cyperus esculentus L.Var. Sativus.</title>
        <authorList>
            <person name="Wang S."/>
            <person name="Tang X.M."/>
            <person name="Huang Y.N."/>
        </authorList>
    </citation>
    <scope>NUCLEOTIDE SEQUENCE [LARGE SCALE GENOMIC DNA]</scope>
    <source>
        <strain evidence="2">YSD YN2</strain>
    </source>
</reference>
<dbReference type="Proteomes" id="UP001156318">
    <property type="component" value="Chromosome"/>
</dbReference>